<organism evidence="2">
    <name type="scientific">Onchocerca flexuosa</name>
    <dbReference type="NCBI Taxonomy" id="387005"/>
    <lineage>
        <taxon>Eukaryota</taxon>
        <taxon>Metazoa</taxon>
        <taxon>Ecdysozoa</taxon>
        <taxon>Nematoda</taxon>
        <taxon>Chromadorea</taxon>
        <taxon>Rhabditida</taxon>
        <taxon>Spirurina</taxon>
        <taxon>Spiruromorpha</taxon>
        <taxon>Filarioidea</taxon>
        <taxon>Onchocercidae</taxon>
        <taxon>Onchocerca</taxon>
    </lineage>
</organism>
<evidence type="ECO:0000256" key="1">
    <source>
        <dbReference type="SAM" id="Coils"/>
    </source>
</evidence>
<reference evidence="2" key="1">
    <citation type="submission" date="2016-06" db="UniProtKB">
        <authorList>
            <consortium name="WormBaseParasite"/>
        </authorList>
    </citation>
    <scope>IDENTIFICATION</scope>
</reference>
<dbReference type="WBParaSite" id="OFLC_0001139301-mRNA-1">
    <property type="protein sequence ID" value="OFLC_0001139301-mRNA-1"/>
    <property type="gene ID" value="OFLC_0001139301"/>
</dbReference>
<feature type="coiled-coil region" evidence="1">
    <location>
        <begin position="50"/>
        <end position="150"/>
    </location>
</feature>
<name>A0A183HV81_9BILA</name>
<dbReference type="STRING" id="387005.A0A183HV81"/>
<evidence type="ECO:0000313" key="2">
    <source>
        <dbReference type="WBParaSite" id="OFLC_0001139301-mRNA-1"/>
    </source>
</evidence>
<keyword evidence="1" id="KW-0175">Coiled coil</keyword>
<accession>A0A183HV81</accession>
<protein>
    <submittedName>
        <fullName evidence="2">Uncharacterized protein</fullName>
    </submittedName>
</protein>
<sequence>LEFSRCHWGCRELKRSVKDLGKNISNEDIDLNNLNELKNNGEWSFEEQWLQDLKNRIKELENTTQRLTNEKNAAIIKLHEIEQLEPNMEEINKRMLEKDQLIVQLEKKVNDKQNELNSFGWRIEELLRELNEANQNLKNCEQQKNDTEWSLGEHRQWLMDAKNKLDF</sequence>
<proteinExistence type="predicted"/>
<dbReference type="AlphaFoldDB" id="A0A183HV81"/>